<dbReference type="EMBL" id="JAUJYN010000002">
    <property type="protein sequence ID" value="KAK1278481.1"/>
    <property type="molecule type" value="Genomic_DNA"/>
</dbReference>
<dbReference type="Pfam" id="PF04437">
    <property type="entry name" value="RINT1_TIP1"/>
    <property type="match status" value="1"/>
</dbReference>
<dbReference type="InterPro" id="IPR007528">
    <property type="entry name" value="RINT1_Tip20"/>
</dbReference>
<dbReference type="GO" id="GO:0070939">
    <property type="term" value="C:Dsl1/NZR complex"/>
    <property type="evidence" value="ECO:0007669"/>
    <property type="project" value="InterPro"/>
</dbReference>
<organism evidence="1 2">
    <name type="scientific">Acorus gramineus</name>
    <name type="common">Dwarf sweet flag</name>
    <dbReference type="NCBI Taxonomy" id="55184"/>
    <lineage>
        <taxon>Eukaryota</taxon>
        <taxon>Viridiplantae</taxon>
        <taxon>Streptophyta</taxon>
        <taxon>Embryophyta</taxon>
        <taxon>Tracheophyta</taxon>
        <taxon>Spermatophyta</taxon>
        <taxon>Magnoliopsida</taxon>
        <taxon>Liliopsida</taxon>
        <taxon>Acoraceae</taxon>
        <taxon>Acorus</taxon>
    </lineage>
</organism>
<reference evidence="1" key="2">
    <citation type="submission" date="2023-06" db="EMBL/GenBank/DDBJ databases">
        <authorList>
            <person name="Ma L."/>
            <person name="Liu K.-W."/>
            <person name="Li Z."/>
            <person name="Hsiao Y.-Y."/>
            <person name="Qi Y."/>
            <person name="Fu T."/>
            <person name="Tang G."/>
            <person name="Zhang D."/>
            <person name="Sun W.-H."/>
            <person name="Liu D.-K."/>
            <person name="Li Y."/>
            <person name="Chen G.-Z."/>
            <person name="Liu X.-D."/>
            <person name="Liao X.-Y."/>
            <person name="Jiang Y.-T."/>
            <person name="Yu X."/>
            <person name="Hao Y."/>
            <person name="Huang J."/>
            <person name="Zhao X.-W."/>
            <person name="Ke S."/>
            <person name="Chen Y.-Y."/>
            <person name="Wu W.-L."/>
            <person name="Hsu J.-L."/>
            <person name="Lin Y.-F."/>
            <person name="Huang M.-D."/>
            <person name="Li C.-Y."/>
            <person name="Huang L."/>
            <person name="Wang Z.-W."/>
            <person name="Zhao X."/>
            <person name="Zhong W.-Y."/>
            <person name="Peng D.-H."/>
            <person name="Ahmad S."/>
            <person name="Lan S."/>
            <person name="Zhang J.-S."/>
            <person name="Tsai W.-C."/>
            <person name="Van De Peer Y."/>
            <person name="Liu Z.-J."/>
        </authorList>
    </citation>
    <scope>NUCLEOTIDE SEQUENCE</scope>
    <source>
        <strain evidence="1">SCP</strain>
        <tissue evidence="1">Leaves</tissue>
    </source>
</reference>
<evidence type="ECO:0000313" key="1">
    <source>
        <dbReference type="EMBL" id="KAK1278481.1"/>
    </source>
</evidence>
<sequence>MEVPMALPDPSSLSRGLLGFLDDHFKTRPHLTSASSLAAKLRSDCCDSEGDLIDLKTKLSSLLSLWTSLSNDVSDLLDRIDSDLCFSPDGYEEVDFGRVERALCVELPLLAKEVRRVETVRSYVETALRLESLVGDLEDAAYSSLSQNMRATLSNASTPIDIGSKQENLLLAIKAMKSIEEVLVRITNCRPQWTHLLNAVDSRVDKTLCLLRPQAIMDHRAVLSSLGWPPQLSASNLDNGKNSELPNPLVLMQGDKKEMYAQSFLTLCSLQHLQAQREARQEDLNITDIKEPCKKTYIDCSLWATDELVSAISSRMDKHFSKWIDEPKFIFALVYKVTRDFVEGVDDVLQPLIDKARLVGRSAKEAWVSSMVKMLFKYLKTKCFSAFMERYHNTGGDLDSTSSWLHLVDLIITFDKRMRAIIISGTPVMEGSLLPGGISGTLSLLSMFCDLPDWLGIWSDIELKDAEGKLKSELDNERAWKIDLKQEHENFMVQDELYLLSSREDYRAPLIAETVVKIAWTMMERCRSLPNMCHQIQFIRSSTTKFLHTFFNTLHQCYYETEWVKFFIDDNSLLRLSGAVNAARYSESILQEWSEDIRFLEMKALEDDGIISGSSKDDSFIFRCFFADEIEVLLNLETDFVEEIVSSLLTEFDSLSSNYFQNKEQWIHHASLDTNIAISSDLIEALDMLRYRLRVLNASLNAKDLFDIWRCVAGGIDHFIFTSILSSDVVFSVQGALQFTADMQALFQVFKSFCPRPGAFFPCLSDLLKLLTSTSGEAKRLLELLSKNEEEMELRRRLGVHCVSSAQAEKVLKNLRFENQC</sequence>
<protein>
    <recommendedName>
        <fullName evidence="3">RINT1-like protein MAG2L</fullName>
    </recommendedName>
</protein>
<dbReference type="Gene3D" id="1.20.58.670">
    <property type="entry name" value="Dsl1p vesicle tethering complex, Tip20p subunit, domain D"/>
    <property type="match status" value="1"/>
</dbReference>
<dbReference type="GO" id="GO:0006888">
    <property type="term" value="P:endoplasmic reticulum to Golgi vesicle-mediated transport"/>
    <property type="evidence" value="ECO:0007669"/>
    <property type="project" value="InterPro"/>
</dbReference>
<accession>A0AAV9BQ88</accession>
<comment type="caution">
    <text evidence="1">The sequence shown here is derived from an EMBL/GenBank/DDBJ whole genome shotgun (WGS) entry which is preliminary data.</text>
</comment>
<dbReference type="Proteomes" id="UP001179952">
    <property type="component" value="Unassembled WGS sequence"/>
</dbReference>
<dbReference type="PANTHER" id="PTHR13520:SF0">
    <property type="entry name" value="RAD50-INTERACTING PROTEIN 1"/>
    <property type="match status" value="1"/>
</dbReference>
<dbReference type="AlphaFoldDB" id="A0AAV9BQ88"/>
<dbReference type="GO" id="GO:0060628">
    <property type="term" value="P:regulation of ER to Golgi vesicle-mediated transport"/>
    <property type="evidence" value="ECO:0007669"/>
    <property type="project" value="TreeGrafter"/>
</dbReference>
<keyword evidence="2" id="KW-1185">Reference proteome</keyword>
<dbReference type="InterPro" id="IPR042044">
    <property type="entry name" value="EXOC6PINT-1/Sec15/Tip20_C_dom2"/>
</dbReference>
<reference evidence="1" key="1">
    <citation type="journal article" date="2023" name="Nat. Commun.">
        <title>Diploid and tetraploid genomes of Acorus and the evolution of monocots.</title>
        <authorList>
            <person name="Ma L."/>
            <person name="Liu K.W."/>
            <person name="Li Z."/>
            <person name="Hsiao Y.Y."/>
            <person name="Qi Y."/>
            <person name="Fu T."/>
            <person name="Tang G.D."/>
            <person name="Zhang D."/>
            <person name="Sun W.H."/>
            <person name="Liu D.K."/>
            <person name="Li Y."/>
            <person name="Chen G.Z."/>
            <person name="Liu X.D."/>
            <person name="Liao X.Y."/>
            <person name="Jiang Y.T."/>
            <person name="Yu X."/>
            <person name="Hao Y."/>
            <person name="Huang J."/>
            <person name="Zhao X.W."/>
            <person name="Ke S."/>
            <person name="Chen Y.Y."/>
            <person name="Wu W.L."/>
            <person name="Hsu J.L."/>
            <person name="Lin Y.F."/>
            <person name="Huang M.D."/>
            <person name="Li C.Y."/>
            <person name="Huang L."/>
            <person name="Wang Z.W."/>
            <person name="Zhao X."/>
            <person name="Zhong W.Y."/>
            <person name="Peng D.H."/>
            <person name="Ahmad S."/>
            <person name="Lan S."/>
            <person name="Zhang J.S."/>
            <person name="Tsai W.C."/>
            <person name="Van de Peer Y."/>
            <person name="Liu Z.J."/>
        </authorList>
    </citation>
    <scope>NUCLEOTIDE SEQUENCE</scope>
    <source>
        <strain evidence="1">SCP</strain>
    </source>
</reference>
<dbReference type="GO" id="GO:0006890">
    <property type="term" value="P:retrograde vesicle-mediated transport, Golgi to endoplasmic reticulum"/>
    <property type="evidence" value="ECO:0007669"/>
    <property type="project" value="InterPro"/>
</dbReference>
<dbReference type="PROSITE" id="PS51386">
    <property type="entry name" value="RINT1_TIP20"/>
    <property type="match status" value="1"/>
</dbReference>
<proteinExistence type="predicted"/>
<evidence type="ECO:0008006" key="3">
    <source>
        <dbReference type="Google" id="ProtNLM"/>
    </source>
</evidence>
<name>A0AAV9BQ88_ACOGR</name>
<dbReference type="PANTHER" id="PTHR13520">
    <property type="entry name" value="RAD50-INTERACTING PROTEIN 1 RINT-1"/>
    <property type="match status" value="1"/>
</dbReference>
<gene>
    <name evidence="1" type="ORF">QJS04_geneDACA003551</name>
</gene>
<evidence type="ECO:0000313" key="2">
    <source>
        <dbReference type="Proteomes" id="UP001179952"/>
    </source>
</evidence>